<reference evidence="8 9" key="1">
    <citation type="submission" date="2024-06" db="EMBL/GenBank/DDBJ databases">
        <title>The Natural Products Discovery Center: Release of the First 8490 Sequenced Strains for Exploring Actinobacteria Biosynthetic Diversity.</title>
        <authorList>
            <person name="Kalkreuter E."/>
            <person name="Kautsar S.A."/>
            <person name="Yang D."/>
            <person name="Bader C.D."/>
            <person name="Teijaro C.N."/>
            <person name="Fluegel L."/>
            <person name="Davis C.M."/>
            <person name="Simpson J.R."/>
            <person name="Lauterbach L."/>
            <person name="Steele A.D."/>
            <person name="Gui C."/>
            <person name="Meng S."/>
            <person name="Li G."/>
            <person name="Viehrig K."/>
            <person name="Ye F."/>
            <person name="Su P."/>
            <person name="Kiefer A.F."/>
            <person name="Nichols A."/>
            <person name="Cepeda A.J."/>
            <person name="Yan W."/>
            <person name="Fan B."/>
            <person name="Jiang Y."/>
            <person name="Adhikari A."/>
            <person name="Zheng C.-J."/>
            <person name="Schuster L."/>
            <person name="Cowan T.M."/>
            <person name="Smanski M.J."/>
            <person name="Chevrette M.G."/>
            <person name="De Carvalho L.P.S."/>
            <person name="Shen B."/>
        </authorList>
    </citation>
    <scope>NUCLEOTIDE SEQUENCE [LARGE SCALE GENOMIC DNA]</scope>
    <source>
        <strain evidence="8 9">NPDC006434</strain>
    </source>
</reference>
<evidence type="ECO:0000313" key="8">
    <source>
        <dbReference type="EMBL" id="MET9844853.1"/>
    </source>
</evidence>
<feature type="compositionally biased region" description="Polar residues" evidence="6">
    <location>
        <begin position="1"/>
        <end position="13"/>
    </location>
</feature>
<evidence type="ECO:0000256" key="1">
    <source>
        <dbReference type="ARBA" id="ARBA00004141"/>
    </source>
</evidence>
<evidence type="ECO:0000256" key="7">
    <source>
        <dbReference type="SAM" id="Phobius"/>
    </source>
</evidence>
<feature type="transmembrane region" description="Helical" evidence="7">
    <location>
        <begin position="389"/>
        <end position="412"/>
    </location>
</feature>
<feature type="transmembrane region" description="Helical" evidence="7">
    <location>
        <begin position="339"/>
        <end position="362"/>
    </location>
</feature>
<dbReference type="EMBL" id="JBEXPZ010000010">
    <property type="protein sequence ID" value="MET9844853.1"/>
    <property type="molecule type" value="Genomic_DNA"/>
</dbReference>
<evidence type="ECO:0000256" key="4">
    <source>
        <dbReference type="ARBA" id="ARBA00022989"/>
    </source>
</evidence>
<dbReference type="RefSeq" id="WP_355395113.1">
    <property type="nucleotide sequence ID" value="NZ_JBEGHN010000005.1"/>
</dbReference>
<name>A0ABV2UTG9_9ACTN</name>
<protein>
    <submittedName>
        <fullName evidence="8">MFS transporter</fullName>
    </submittedName>
</protein>
<proteinExistence type="inferred from homology"/>
<keyword evidence="9" id="KW-1185">Reference proteome</keyword>
<dbReference type="SUPFAM" id="SSF103473">
    <property type="entry name" value="MFS general substrate transporter"/>
    <property type="match status" value="1"/>
</dbReference>
<organism evidence="8 9">
    <name type="scientific">Streptomyces ossamyceticus</name>
    <dbReference type="NCBI Taxonomy" id="249581"/>
    <lineage>
        <taxon>Bacteria</taxon>
        <taxon>Bacillati</taxon>
        <taxon>Actinomycetota</taxon>
        <taxon>Actinomycetes</taxon>
        <taxon>Kitasatosporales</taxon>
        <taxon>Streptomycetaceae</taxon>
        <taxon>Streptomyces</taxon>
    </lineage>
</organism>
<keyword evidence="5 7" id="KW-0472">Membrane</keyword>
<feature type="region of interest" description="Disordered" evidence="6">
    <location>
        <begin position="1"/>
        <end position="21"/>
    </location>
</feature>
<feature type="transmembrane region" description="Helical" evidence="7">
    <location>
        <begin position="136"/>
        <end position="154"/>
    </location>
</feature>
<comment type="caution">
    <text evidence="8">The sequence shown here is derived from an EMBL/GenBank/DDBJ whole genome shotgun (WGS) entry which is preliminary data.</text>
</comment>
<dbReference type="Pfam" id="PF07690">
    <property type="entry name" value="MFS_1"/>
    <property type="match status" value="1"/>
</dbReference>
<accession>A0ABV2UTG9</accession>
<dbReference type="Proteomes" id="UP001550210">
    <property type="component" value="Unassembled WGS sequence"/>
</dbReference>
<feature type="transmembrane region" description="Helical" evidence="7">
    <location>
        <begin position="245"/>
        <end position="271"/>
    </location>
</feature>
<dbReference type="PANTHER" id="PTHR23515">
    <property type="entry name" value="HIGH-AFFINITY NITRATE TRANSPORTER 2.3"/>
    <property type="match status" value="1"/>
</dbReference>
<comment type="similarity">
    <text evidence="2">Belongs to the major facilitator superfamily. Nitrate/nitrite porter (TC 2.A.1.8) family.</text>
</comment>
<comment type="subcellular location">
    <subcellularLocation>
        <location evidence="1">Membrane</location>
        <topology evidence="1">Multi-pass membrane protein</topology>
    </subcellularLocation>
</comment>
<gene>
    <name evidence="8" type="ORF">ABZZ21_09765</name>
</gene>
<evidence type="ECO:0000256" key="5">
    <source>
        <dbReference type="ARBA" id="ARBA00023136"/>
    </source>
</evidence>
<sequence>MSSTLEPTTTTGSAHDAGRGRRIAHWDPEDEEFWRNGGKRVATRNLVFSVLAEHIGFCVWSLWSVMVLFMGPEYGLSAADKFLLVSVPTLTGAALRVPYSLAVSWFGGRNWTVISALLLLIPTALAALVMRPGTSLGTFVLVAAVAGVGGGNFASSMSNINAFFPQRHKGWALGVNAGGGNVGVAVMQVLGLAVLGTAGASRPGLMLWVLCAAIVVAAVCAALFMDNLPGTRNDTDALRAAVKDVHCWLLCLLYLGTFGSFIGYGFAFGLVLQHQFGRTPLQAAGLTFLGPLLGSLTRPVGGWLADRFGGARVTCAVFASLTAATAVAVWASHVRSLPLFTAAFVALLGLAGAGNGSTYKLIPVVFRDRAARGPGGGDADPDPVRARRLVGAVIGVTGAAGALGGVGINLAFRFSFAEWASGVPAFIGFLLFYVVCLAVTQAVYVRGGPLAARE</sequence>
<feature type="transmembrane region" description="Helical" evidence="7">
    <location>
        <begin position="46"/>
        <end position="70"/>
    </location>
</feature>
<keyword evidence="3 7" id="KW-0812">Transmembrane</keyword>
<feature type="transmembrane region" description="Helical" evidence="7">
    <location>
        <begin position="313"/>
        <end position="333"/>
    </location>
</feature>
<keyword evidence="4 7" id="KW-1133">Transmembrane helix</keyword>
<evidence type="ECO:0000256" key="6">
    <source>
        <dbReference type="SAM" id="MobiDB-lite"/>
    </source>
</evidence>
<feature type="transmembrane region" description="Helical" evidence="7">
    <location>
        <begin position="111"/>
        <end position="130"/>
    </location>
</feature>
<evidence type="ECO:0000256" key="3">
    <source>
        <dbReference type="ARBA" id="ARBA00022692"/>
    </source>
</evidence>
<evidence type="ECO:0000256" key="2">
    <source>
        <dbReference type="ARBA" id="ARBA00008432"/>
    </source>
</evidence>
<evidence type="ECO:0000313" key="9">
    <source>
        <dbReference type="Proteomes" id="UP001550210"/>
    </source>
</evidence>
<feature type="transmembrane region" description="Helical" evidence="7">
    <location>
        <begin position="175"/>
        <end position="199"/>
    </location>
</feature>
<feature type="transmembrane region" description="Helical" evidence="7">
    <location>
        <begin position="424"/>
        <end position="445"/>
    </location>
</feature>
<dbReference type="Gene3D" id="1.20.1250.20">
    <property type="entry name" value="MFS general substrate transporter like domains"/>
    <property type="match status" value="1"/>
</dbReference>
<feature type="transmembrane region" description="Helical" evidence="7">
    <location>
        <begin position="283"/>
        <end position="301"/>
    </location>
</feature>
<dbReference type="InterPro" id="IPR044772">
    <property type="entry name" value="NO3_transporter"/>
</dbReference>
<dbReference type="InterPro" id="IPR011701">
    <property type="entry name" value="MFS"/>
</dbReference>
<feature type="transmembrane region" description="Helical" evidence="7">
    <location>
        <begin position="82"/>
        <end position="99"/>
    </location>
</feature>
<feature type="transmembrane region" description="Helical" evidence="7">
    <location>
        <begin position="205"/>
        <end position="224"/>
    </location>
</feature>
<dbReference type="InterPro" id="IPR036259">
    <property type="entry name" value="MFS_trans_sf"/>
</dbReference>